<dbReference type="GO" id="GO:0005960">
    <property type="term" value="C:glycine cleavage complex"/>
    <property type="evidence" value="ECO:0007669"/>
    <property type="project" value="TreeGrafter"/>
</dbReference>
<dbReference type="PANTHER" id="PTHR11773">
    <property type="entry name" value="GLYCINE DEHYDROGENASE, DECARBOXYLATING"/>
    <property type="match status" value="1"/>
</dbReference>
<dbReference type="GO" id="GO:0016829">
    <property type="term" value="F:lyase activity"/>
    <property type="evidence" value="ECO:0007669"/>
    <property type="project" value="InterPro"/>
</dbReference>
<dbReference type="Pfam" id="PF02347">
    <property type="entry name" value="GDC-P"/>
    <property type="match status" value="1"/>
</dbReference>
<comment type="function">
    <text evidence="2 9">The glycine cleavage system catalyzes the degradation of glycine. The P protein binds the alpha-amino group of glycine through its pyridoxal phosphate cofactor; CO(2) is released and the remaining methylamine moiety is then transferred to the lipoamide cofactor of the H protein.</text>
</comment>
<dbReference type="SUPFAM" id="SSF53383">
    <property type="entry name" value="PLP-dependent transferases"/>
    <property type="match status" value="2"/>
</dbReference>
<feature type="domain" description="Glycine dehydrogenase C-terminal" evidence="13">
    <location>
        <begin position="792"/>
        <end position="913"/>
    </location>
</feature>
<dbReference type="NCBIfam" id="TIGR00461">
    <property type="entry name" value="gcvP"/>
    <property type="match status" value="1"/>
</dbReference>
<evidence type="ECO:0000259" key="12">
    <source>
        <dbReference type="Pfam" id="PF02347"/>
    </source>
</evidence>
<dbReference type="InterPro" id="IPR015422">
    <property type="entry name" value="PyrdxlP-dep_Trfase_small"/>
</dbReference>
<dbReference type="HAMAP" id="MF_00711">
    <property type="entry name" value="GcvP"/>
    <property type="match status" value="1"/>
</dbReference>
<evidence type="ECO:0000256" key="6">
    <source>
        <dbReference type="ARBA" id="ARBA00022898"/>
    </source>
</evidence>
<comment type="catalytic activity">
    <reaction evidence="8 9">
        <text>N(6)-[(R)-lipoyl]-L-lysyl-[glycine-cleavage complex H protein] + glycine + H(+) = N(6)-[(R)-S(8)-aminomethyldihydrolipoyl]-L-lysyl-[glycine-cleavage complex H protein] + CO2</text>
        <dbReference type="Rhea" id="RHEA:24304"/>
        <dbReference type="Rhea" id="RHEA-COMP:10494"/>
        <dbReference type="Rhea" id="RHEA-COMP:10495"/>
        <dbReference type="ChEBI" id="CHEBI:15378"/>
        <dbReference type="ChEBI" id="CHEBI:16526"/>
        <dbReference type="ChEBI" id="CHEBI:57305"/>
        <dbReference type="ChEBI" id="CHEBI:83099"/>
        <dbReference type="ChEBI" id="CHEBI:83143"/>
        <dbReference type="EC" id="1.4.4.2"/>
    </reaction>
</comment>
<dbReference type="InterPro" id="IPR049316">
    <property type="entry name" value="GDC-P_C"/>
</dbReference>
<keyword evidence="6 9" id="KW-0663">Pyridoxal phosphate</keyword>
<comment type="subunit">
    <text evidence="4 9">The glycine cleavage system is composed of four proteins: P, T, L and H.</text>
</comment>
<dbReference type="InterPro" id="IPR020581">
    <property type="entry name" value="GDC_P"/>
</dbReference>
<dbReference type="NCBIfam" id="NF003346">
    <property type="entry name" value="PRK04366.1"/>
    <property type="match status" value="1"/>
</dbReference>
<proteinExistence type="inferred from homology"/>
<dbReference type="GO" id="GO:0005829">
    <property type="term" value="C:cytosol"/>
    <property type="evidence" value="ECO:0007669"/>
    <property type="project" value="TreeGrafter"/>
</dbReference>
<evidence type="ECO:0000256" key="8">
    <source>
        <dbReference type="ARBA" id="ARBA00049026"/>
    </source>
</evidence>
<evidence type="ECO:0000256" key="10">
    <source>
        <dbReference type="PIRSR" id="PIRSR603437-50"/>
    </source>
</evidence>
<evidence type="ECO:0000259" key="13">
    <source>
        <dbReference type="Pfam" id="PF21478"/>
    </source>
</evidence>
<dbReference type="FunFam" id="3.40.640.10:FF:000007">
    <property type="entry name" value="glycine dehydrogenase (Decarboxylating), mitochondrial"/>
    <property type="match status" value="1"/>
</dbReference>
<evidence type="ECO:0000256" key="4">
    <source>
        <dbReference type="ARBA" id="ARBA00011690"/>
    </source>
</evidence>
<evidence type="ECO:0000256" key="2">
    <source>
        <dbReference type="ARBA" id="ARBA00003788"/>
    </source>
</evidence>
<dbReference type="EC" id="1.4.4.2" evidence="9"/>
<keyword evidence="7 9" id="KW-0560">Oxidoreductase</keyword>
<dbReference type="Proteomes" id="UP001204445">
    <property type="component" value="Unassembled WGS sequence"/>
</dbReference>
<dbReference type="Gene3D" id="3.40.640.10">
    <property type="entry name" value="Type I PLP-dependent aspartate aminotransferase-like (Major domain)"/>
    <property type="match status" value="2"/>
</dbReference>
<dbReference type="Gene3D" id="3.90.1150.10">
    <property type="entry name" value="Aspartate Aminotransferase, domain 1"/>
    <property type="match status" value="2"/>
</dbReference>
<name>A0AAE3HNF0_9GAMM</name>
<comment type="subunit">
    <text evidence="5">Homotetramer.</text>
</comment>
<dbReference type="PANTHER" id="PTHR11773:SF1">
    <property type="entry name" value="GLYCINE DEHYDROGENASE (DECARBOXYLATING), MITOCHONDRIAL"/>
    <property type="match status" value="1"/>
</dbReference>
<evidence type="ECO:0000256" key="9">
    <source>
        <dbReference type="HAMAP-Rule" id="MF_00711"/>
    </source>
</evidence>
<comment type="cofactor">
    <cofactor evidence="1 9 10">
        <name>pyridoxal 5'-phosphate</name>
        <dbReference type="ChEBI" id="CHEBI:597326"/>
    </cofactor>
</comment>
<protein>
    <recommendedName>
        <fullName evidence="9">Glycine dehydrogenase (decarboxylating)</fullName>
        <ecNumber evidence="9">1.4.4.2</ecNumber>
    </recommendedName>
    <alternativeName>
        <fullName evidence="9">Glycine cleavage system P-protein</fullName>
    </alternativeName>
    <alternativeName>
        <fullName evidence="9">Glycine decarboxylase</fullName>
    </alternativeName>
    <alternativeName>
        <fullName evidence="9">Glycine dehydrogenase (aminomethyl-transferring)</fullName>
    </alternativeName>
</protein>
<evidence type="ECO:0000313" key="14">
    <source>
        <dbReference type="EMBL" id="MCS3903673.1"/>
    </source>
</evidence>
<dbReference type="FunFam" id="3.40.640.10:FF:000005">
    <property type="entry name" value="Glycine dehydrogenase (decarboxylating), mitochondrial"/>
    <property type="match status" value="1"/>
</dbReference>
<dbReference type="Pfam" id="PF21478">
    <property type="entry name" value="GcvP2_C"/>
    <property type="match status" value="1"/>
</dbReference>
<keyword evidence="15" id="KW-1185">Reference proteome</keyword>
<comment type="similarity">
    <text evidence="3 9">Belongs to the GcvP family.</text>
</comment>
<evidence type="ECO:0000256" key="5">
    <source>
        <dbReference type="ARBA" id="ARBA00011881"/>
    </source>
</evidence>
<evidence type="ECO:0000313" key="15">
    <source>
        <dbReference type="Proteomes" id="UP001204445"/>
    </source>
</evidence>
<dbReference type="GO" id="GO:0004375">
    <property type="term" value="F:glycine dehydrogenase (decarboxylating) activity"/>
    <property type="evidence" value="ECO:0007669"/>
    <property type="project" value="UniProtKB-EC"/>
</dbReference>
<feature type="domain" description="Glycine cleavage system P-protein N-terminal" evidence="12">
    <location>
        <begin position="21"/>
        <end position="448"/>
    </location>
</feature>
<feature type="modified residue" description="N6-(pyridoxal phosphate)lysine" evidence="9 10">
    <location>
        <position position="715"/>
    </location>
</feature>
<accession>A0AAE3HNF0</accession>
<dbReference type="AlphaFoldDB" id="A0AAE3HNF0"/>
<dbReference type="InterPro" id="IPR001597">
    <property type="entry name" value="ArAA_b-elim_lyase/Thr_aldolase"/>
</dbReference>
<dbReference type="Pfam" id="PF01212">
    <property type="entry name" value="Beta_elim_lyase"/>
    <property type="match status" value="1"/>
</dbReference>
<gene>
    <name evidence="9" type="primary">gcvP</name>
    <name evidence="14" type="ORF">J2T55_001702</name>
</gene>
<dbReference type="RefSeq" id="WP_259055606.1">
    <property type="nucleotide sequence ID" value="NZ_JANUCT010000010.1"/>
</dbReference>
<dbReference type="InterPro" id="IPR015424">
    <property type="entry name" value="PyrdxlP-dep_Trfase"/>
</dbReference>
<evidence type="ECO:0000259" key="11">
    <source>
        <dbReference type="Pfam" id="PF01212"/>
    </source>
</evidence>
<dbReference type="GO" id="GO:0019464">
    <property type="term" value="P:glycine decarboxylation via glycine cleavage system"/>
    <property type="evidence" value="ECO:0007669"/>
    <property type="project" value="UniProtKB-UniRule"/>
</dbReference>
<dbReference type="InterPro" id="IPR049315">
    <property type="entry name" value="GDC-P_N"/>
</dbReference>
<evidence type="ECO:0000256" key="3">
    <source>
        <dbReference type="ARBA" id="ARBA00010756"/>
    </source>
</evidence>
<dbReference type="EMBL" id="JANUCT010000010">
    <property type="protein sequence ID" value="MCS3903673.1"/>
    <property type="molecule type" value="Genomic_DNA"/>
</dbReference>
<organism evidence="14 15">
    <name type="scientific">Methylohalomonas lacus</name>
    <dbReference type="NCBI Taxonomy" id="398773"/>
    <lineage>
        <taxon>Bacteria</taxon>
        <taxon>Pseudomonadati</taxon>
        <taxon>Pseudomonadota</taxon>
        <taxon>Gammaproteobacteria</taxon>
        <taxon>Methylohalomonadales</taxon>
        <taxon>Methylohalomonadaceae</taxon>
        <taxon>Methylohalomonas</taxon>
    </lineage>
</organism>
<dbReference type="FunFam" id="3.90.1150.10:FF:000007">
    <property type="entry name" value="Glycine dehydrogenase (decarboxylating), mitochondrial"/>
    <property type="match status" value="1"/>
</dbReference>
<dbReference type="InterPro" id="IPR015421">
    <property type="entry name" value="PyrdxlP-dep_Trfase_major"/>
</dbReference>
<sequence length="982" mass="107102">MTEQPQTLSLSELEMPGDFIRRHIGPNREQIDAMLATLGYDSVDALIDAAVPDHIRLKRPLDLKTARSERVIEDYLRRMRSGNRALTSMIGMGYHDTIMPNVIKRNVLENPGWYTAYTPYQAEISQGRLQALLNFQQMIIDLTGLAVANASLLDEATAAAEAMMLSRRVNAKAGSRFLVDSDCHPQTLAVLQTRARPLGIDIVTHDLAESPDAADLQDCFGVLVQYPGSSGRIIDLAAVSERAHAAGALVTAACDPLALVLLKSPGDLGADIAVGSTQRFGVPLAYGGPHAAFFATHDTYKRQIPGRIIGVSRDARGRPALRMALQTREQHIRREKATSNICTSQVLLAVIASMYAVYHGPKGLGIIAERVHRMALLFARGIEQLGYRIVSDTFFDTVTIHTPGVARRLAAKARAAGFNLRVHDADHVSVAFDETSRRSYLDQLWSIFAPRQRGLDFDIMAMDTAIADCLAQTQRRSDAILTHPVFNRYHSETEMLRYLRWLASRDIALDRSMIPLGSCTMKLNATIEMLPVTYQLFSGIHPFVPLDQAQGYQQLIEELEDALCEITGFAAFSFQPNSGAQGEYAGLLTIARYHEARGQQQRNICLIPASAHGTNPASAQMAGMQVVVVACDERGNIDVANLKAKAEQHADDLAALMVTYPSTHGVFEESIVEICEIIHAHGGQVYLDGANMNAMVGICRPAAIGVDVCHLNLHKTFCIPHGGGGPGAGPIGVAPHLASWLPDHPVVPGVNPAAGTAQTVGTVAAAPWGSAGILPITWTYIALMGGDGLTRASQIAILNANYIARQLESHYPVLYTGLNGLVAHECIIDLRPLKDSTGITVEDVAKRLIDYGFHAPTISFPVAGTMMIEPTESESQAEIDRFCTAMIRIRAEIAAVERGDADRDNNVLKNAPHTHELLLEDDWPFSYSRETAFFPLASQHDNKYWPTVMRIDNMHGDRELICTCPPVSAYEDNEPEALVSSA</sequence>
<comment type="caution">
    <text evidence="14">The sequence shown here is derived from an EMBL/GenBank/DDBJ whole genome shotgun (WGS) entry which is preliminary data.</text>
</comment>
<dbReference type="CDD" id="cd00613">
    <property type="entry name" value="GDC-P"/>
    <property type="match status" value="2"/>
</dbReference>
<dbReference type="InterPro" id="IPR003437">
    <property type="entry name" value="GcvP"/>
</dbReference>
<evidence type="ECO:0000256" key="7">
    <source>
        <dbReference type="ARBA" id="ARBA00023002"/>
    </source>
</evidence>
<dbReference type="GO" id="GO:0016594">
    <property type="term" value="F:glycine binding"/>
    <property type="evidence" value="ECO:0007669"/>
    <property type="project" value="TreeGrafter"/>
</dbReference>
<dbReference type="NCBIfam" id="NF001696">
    <property type="entry name" value="PRK00451.1"/>
    <property type="match status" value="1"/>
</dbReference>
<dbReference type="GO" id="GO:0030170">
    <property type="term" value="F:pyridoxal phosphate binding"/>
    <property type="evidence" value="ECO:0007669"/>
    <property type="project" value="TreeGrafter"/>
</dbReference>
<evidence type="ECO:0000256" key="1">
    <source>
        <dbReference type="ARBA" id="ARBA00001933"/>
    </source>
</evidence>
<reference evidence="14" key="1">
    <citation type="submission" date="2022-08" db="EMBL/GenBank/DDBJ databases">
        <title>Genomic Encyclopedia of Type Strains, Phase III (KMG-III): the genomes of soil and plant-associated and newly described type strains.</title>
        <authorList>
            <person name="Whitman W."/>
        </authorList>
    </citation>
    <scope>NUCLEOTIDE SEQUENCE</scope>
    <source>
        <strain evidence="14">HMT 1</strain>
    </source>
</reference>
<feature type="domain" description="Aromatic amino acid beta-eliminating lyase/threonine aldolase" evidence="11">
    <location>
        <begin position="547"/>
        <end position="723"/>
    </location>
</feature>